<dbReference type="Proteomes" id="UP000011087">
    <property type="component" value="Unassembled WGS sequence"/>
</dbReference>
<proteinExistence type="predicted"/>
<name>L1ICH2_GUITC</name>
<evidence type="ECO:0000313" key="3">
    <source>
        <dbReference type="Proteomes" id="UP000011087"/>
    </source>
</evidence>
<organism evidence="1">
    <name type="scientific">Guillardia theta (strain CCMP2712)</name>
    <name type="common">Cryptophyte</name>
    <dbReference type="NCBI Taxonomy" id="905079"/>
    <lineage>
        <taxon>Eukaryota</taxon>
        <taxon>Cryptophyceae</taxon>
        <taxon>Pyrenomonadales</taxon>
        <taxon>Geminigeraceae</taxon>
        <taxon>Guillardia</taxon>
    </lineage>
</organism>
<dbReference type="AlphaFoldDB" id="L1ICH2"/>
<sequence length="109" mass="11745">MYIAAIACILADYININHSTAMPASPPSSPAAGRWSLARVLQECRRRGSPEARGAQGASSKSLERLCSSMSPSLEHWEAQQLSYNGVAYVNAQRMTLLYSCCILRPAGG</sequence>
<protein>
    <submittedName>
        <fullName evidence="1 2">Uncharacterized protein</fullName>
    </submittedName>
</protein>
<gene>
    <name evidence="1" type="ORF">GUITHDRAFT_119856</name>
</gene>
<dbReference type="HOGENOM" id="CLU_2188990_0_0_1"/>
<evidence type="ECO:0000313" key="2">
    <source>
        <dbReference type="EnsemblProtists" id="EKX33928"/>
    </source>
</evidence>
<reference evidence="1 3" key="1">
    <citation type="journal article" date="2012" name="Nature">
        <title>Algal genomes reveal evolutionary mosaicism and the fate of nucleomorphs.</title>
        <authorList>
            <consortium name="DOE Joint Genome Institute"/>
            <person name="Curtis B.A."/>
            <person name="Tanifuji G."/>
            <person name="Burki F."/>
            <person name="Gruber A."/>
            <person name="Irimia M."/>
            <person name="Maruyama S."/>
            <person name="Arias M.C."/>
            <person name="Ball S.G."/>
            <person name="Gile G.H."/>
            <person name="Hirakawa Y."/>
            <person name="Hopkins J.F."/>
            <person name="Kuo A."/>
            <person name="Rensing S.A."/>
            <person name="Schmutz J."/>
            <person name="Symeonidi A."/>
            <person name="Elias M."/>
            <person name="Eveleigh R.J."/>
            <person name="Herman E.K."/>
            <person name="Klute M.J."/>
            <person name="Nakayama T."/>
            <person name="Obornik M."/>
            <person name="Reyes-Prieto A."/>
            <person name="Armbrust E.V."/>
            <person name="Aves S.J."/>
            <person name="Beiko R.G."/>
            <person name="Coutinho P."/>
            <person name="Dacks J.B."/>
            <person name="Durnford D.G."/>
            <person name="Fast N.M."/>
            <person name="Green B.R."/>
            <person name="Grisdale C.J."/>
            <person name="Hempel F."/>
            <person name="Henrissat B."/>
            <person name="Hoppner M.P."/>
            <person name="Ishida K."/>
            <person name="Kim E."/>
            <person name="Koreny L."/>
            <person name="Kroth P.G."/>
            <person name="Liu Y."/>
            <person name="Malik S.B."/>
            <person name="Maier U.G."/>
            <person name="McRose D."/>
            <person name="Mock T."/>
            <person name="Neilson J.A."/>
            <person name="Onodera N.T."/>
            <person name="Poole A.M."/>
            <person name="Pritham E.J."/>
            <person name="Richards T.A."/>
            <person name="Rocap G."/>
            <person name="Roy S.W."/>
            <person name="Sarai C."/>
            <person name="Schaack S."/>
            <person name="Shirato S."/>
            <person name="Slamovits C.H."/>
            <person name="Spencer D.F."/>
            <person name="Suzuki S."/>
            <person name="Worden A.Z."/>
            <person name="Zauner S."/>
            <person name="Barry K."/>
            <person name="Bell C."/>
            <person name="Bharti A.K."/>
            <person name="Crow J.A."/>
            <person name="Grimwood J."/>
            <person name="Kramer R."/>
            <person name="Lindquist E."/>
            <person name="Lucas S."/>
            <person name="Salamov A."/>
            <person name="McFadden G.I."/>
            <person name="Lane C.E."/>
            <person name="Keeling P.J."/>
            <person name="Gray M.W."/>
            <person name="Grigoriev I.V."/>
            <person name="Archibald J.M."/>
        </authorList>
    </citation>
    <scope>NUCLEOTIDE SEQUENCE</scope>
    <source>
        <strain evidence="1 3">CCMP2712</strain>
    </source>
</reference>
<reference evidence="2" key="3">
    <citation type="submission" date="2016-03" db="UniProtKB">
        <authorList>
            <consortium name="EnsemblProtists"/>
        </authorList>
    </citation>
    <scope>IDENTIFICATION</scope>
</reference>
<accession>L1ICH2</accession>
<evidence type="ECO:0000313" key="1">
    <source>
        <dbReference type="EMBL" id="EKX33928.1"/>
    </source>
</evidence>
<dbReference type="EnsemblProtists" id="EKX33928">
    <property type="protein sequence ID" value="EKX33928"/>
    <property type="gene ID" value="GUITHDRAFT_119856"/>
</dbReference>
<reference evidence="3" key="2">
    <citation type="submission" date="2012-11" db="EMBL/GenBank/DDBJ databases">
        <authorList>
            <person name="Kuo A."/>
            <person name="Curtis B.A."/>
            <person name="Tanifuji G."/>
            <person name="Burki F."/>
            <person name="Gruber A."/>
            <person name="Irimia M."/>
            <person name="Maruyama S."/>
            <person name="Arias M.C."/>
            <person name="Ball S.G."/>
            <person name="Gile G.H."/>
            <person name="Hirakawa Y."/>
            <person name="Hopkins J.F."/>
            <person name="Rensing S.A."/>
            <person name="Schmutz J."/>
            <person name="Symeonidi A."/>
            <person name="Elias M."/>
            <person name="Eveleigh R.J."/>
            <person name="Herman E.K."/>
            <person name="Klute M.J."/>
            <person name="Nakayama T."/>
            <person name="Obornik M."/>
            <person name="Reyes-Prieto A."/>
            <person name="Armbrust E.V."/>
            <person name="Aves S.J."/>
            <person name="Beiko R.G."/>
            <person name="Coutinho P."/>
            <person name="Dacks J.B."/>
            <person name="Durnford D.G."/>
            <person name="Fast N.M."/>
            <person name="Green B.R."/>
            <person name="Grisdale C."/>
            <person name="Hempe F."/>
            <person name="Henrissat B."/>
            <person name="Hoppner M.P."/>
            <person name="Ishida K.-I."/>
            <person name="Kim E."/>
            <person name="Koreny L."/>
            <person name="Kroth P.G."/>
            <person name="Liu Y."/>
            <person name="Malik S.-B."/>
            <person name="Maier U.G."/>
            <person name="McRose D."/>
            <person name="Mock T."/>
            <person name="Neilson J.A."/>
            <person name="Onodera N.T."/>
            <person name="Poole A.M."/>
            <person name="Pritham E.J."/>
            <person name="Richards T.A."/>
            <person name="Rocap G."/>
            <person name="Roy S.W."/>
            <person name="Sarai C."/>
            <person name="Schaack S."/>
            <person name="Shirato S."/>
            <person name="Slamovits C.H."/>
            <person name="Spencer D.F."/>
            <person name="Suzuki S."/>
            <person name="Worden A.Z."/>
            <person name="Zauner S."/>
            <person name="Barry K."/>
            <person name="Bell C."/>
            <person name="Bharti A.K."/>
            <person name="Crow J.A."/>
            <person name="Grimwood J."/>
            <person name="Kramer R."/>
            <person name="Lindquist E."/>
            <person name="Lucas S."/>
            <person name="Salamov A."/>
            <person name="McFadden G.I."/>
            <person name="Lane C.E."/>
            <person name="Keeling P.J."/>
            <person name="Gray M.W."/>
            <person name="Grigoriev I.V."/>
            <person name="Archibald J.M."/>
        </authorList>
    </citation>
    <scope>NUCLEOTIDE SEQUENCE</scope>
    <source>
        <strain evidence="3">CCMP2712</strain>
    </source>
</reference>
<dbReference type="PaxDb" id="55529-EKX33928"/>
<dbReference type="GeneID" id="17290695"/>
<keyword evidence="3" id="KW-1185">Reference proteome</keyword>
<dbReference type="EMBL" id="JH993124">
    <property type="protein sequence ID" value="EKX33928.1"/>
    <property type="molecule type" value="Genomic_DNA"/>
</dbReference>
<dbReference type="KEGG" id="gtt:GUITHDRAFT_119856"/>
<dbReference type="RefSeq" id="XP_005820908.1">
    <property type="nucleotide sequence ID" value="XM_005820851.1"/>
</dbReference>